<reference evidence="4 5" key="1">
    <citation type="submission" date="2020-04" db="EMBL/GenBank/DDBJ databases">
        <title>MicrobeNet Type strains.</title>
        <authorList>
            <person name="Nicholson A.C."/>
        </authorList>
    </citation>
    <scope>NUCLEOTIDE SEQUENCE [LARGE SCALE GENOMIC DNA]</scope>
    <source>
        <strain evidence="4 5">ATCC BAA-14</strain>
    </source>
</reference>
<keyword evidence="2" id="KW-1015">Disulfide bond</keyword>
<dbReference type="AlphaFoldDB" id="A0A846WS02"/>
<comment type="caution">
    <text evidence="4">The sequence shown here is derived from an EMBL/GenBank/DDBJ whole genome shotgun (WGS) entry which is preliminary data.</text>
</comment>
<dbReference type="SUPFAM" id="SSF52266">
    <property type="entry name" value="SGNH hydrolase"/>
    <property type="match status" value="1"/>
</dbReference>
<dbReference type="Pfam" id="PF13472">
    <property type="entry name" value="Lipase_GDSL_2"/>
    <property type="match status" value="1"/>
</dbReference>
<sequence length="246" mass="25897">MALGSSYAAGPGGTRLTDKRCMRSADNYPSLVARRLGLTLTDASCSGAVVADVIDRAQPGRASRPQVDVLTPDTSLVTVTVGGNNIHYVGRVMAYSCQAVGPVVGVRPDHCNAKPSPPPGVREFAHLTDDLVRMLRVIHQRAPRASVLFVDYLPLVDGTQCDLLPLTTEQQAETDAVYRGLNAAITTASKRGDARVVAVSTAGRDHGVCSPVPWLLGYQGPAPYHETPAGKVAIADLVSESARGTT</sequence>
<organism evidence="4 5">
    <name type="scientific">Gordonia polyisoprenivorans</name>
    <dbReference type="NCBI Taxonomy" id="84595"/>
    <lineage>
        <taxon>Bacteria</taxon>
        <taxon>Bacillati</taxon>
        <taxon>Actinomycetota</taxon>
        <taxon>Actinomycetes</taxon>
        <taxon>Mycobacteriales</taxon>
        <taxon>Gordoniaceae</taxon>
        <taxon>Gordonia</taxon>
    </lineage>
</organism>
<evidence type="ECO:0000313" key="4">
    <source>
        <dbReference type="EMBL" id="NKY04352.1"/>
    </source>
</evidence>
<dbReference type="EMBL" id="JAAXPC010000017">
    <property type="protein sequence ID" value="NKY04352.1"/>
    <property type="molecule type" value="Genomic_DNA"/>
</dbReference>
<dbReference type="Proteomes" id="UP000563898">
    <property type="component" value="Unassembled WGS sequence"/>
</dbReference>
<gene>
    <name evidence="4" type="ORF">HGA05_22550</name>
</gene>
<feature type="domain" description="SGNH hydrolase-type esterase" evidence="3">
    <location>
        <begin position="2"/>
        <end position="230"/>
    </location>
</feature>
<dbReference type="InterPro" id="IPR037460">
    <property type="entry name" value="SEST-like"/>
</dbReference>
<feature type="disulfide bond" evidence="2">
    <location>
        <begin position="161"/>
        <end position="209"/>
    </location>
</feature>
<protein>
    <submittedName>
        <fullName evidence="4">SGNH/GDSL hydrolase family protein</fullName>
    </submittedName>
</protein>
<dbReference type="Gene3D" id="3.40.50.1110">
    <property type="entry name" value="SGNH hydrolase"/>
    <property type="match status" value="1"/>
</dbReference>
<dbReference type="InterPro" id="IPR013830">
    <property type="entry name" value="SGNH_hydro"/>
</dbReference>
<dbReference type="InterPro" id="IPR036514">
    <property type="entry name" value="SGNH_hydro_sf"/>
</dbReference>
<evidence type="ECO:0000313" key="5">
    <source>
        <dbReference type="Proteomes" id="UP000563898"/>
    </source>
</evidence>
<dbReference type="GO" id="GO:0019433">
    <property type="term" value="P:triglyceride catabolic process"/>
    <property type="evidence" value="ECO:0007669"/>
    <property type="project" value="TreeGrafter"/>
</dbReference>
<feature type="active site" description="Nucleophile" evidence="1">
    <location>
        <position position="6"/>
    </location>
</feature>
<evidence type="ECO:0000256" key="2">
    <source>
        <dbReference type="PIRSR" id="PIRSR637460-2"/>
    </source>
</evidence>
<dbReference type="PANTHER" id="PTHR37981:SF1">
    <property type="entry name" value="SGNH HYDROLASE-TYPE ESTERASE DOMAIN-CONTAINING PROTEIN"/>
    <property type="match status" value="1"/>
</dbReference>
<feature type="disulfide bond" evidence="2">
    <location>
        <begin position="97"/>
        <end position="111"/>
    </location>
</feature>
<accession>A0A846WS02</accession>
<name>A0A846WS02_9ACTN</name>
<evidence type="ECO:0000259" key="3">
    <source>
        <dbReference type="Pfam" id="PF13472"/>
    </source>
</evidence>
<evidence type="ECO:0000256" key="1">
    <source>
        <dbReference type="PIRSR" id="PIRSR637460-1"/>
    </source>
</evidence>
<keyword evidence="4" id="KW-0378">Hydrolase</keyword>
<dbReference type="GO" id="GO:0004806">
    <property type="term" value="F:triacylglycerol lipase activity"/>
    <property type="evidence" value="ECO:0007669"/>
    <property type="project" value="TreeGrafter"/>
</dbReference>
<dbReference type="CDD" id="cd01823">
    <property type="entry name" value="SEST_like"/>
    <property type="match status" value="1"/>
</dbReference>
<dbReference type="PANTHER" id="PTHR37981">
    <property type="entry name" value="LIPASE 2"/>
    <property type="match status" value="1"/>
</dbReference>
<feature type="disulfide bond" evidence="2">
    <location>
        <begin position="21"/>
        <end position="45"/>
    </location>
</feature>
<feature type="active site" evidence="1">
    <location>
        <position position="225"/>
    </location>
</feature>
<proteinExistence type="predicted"/>